<dbReference type="Pfam" id="PF02668">
    <property type="entry name" value="TauD"/>
    <property type="match status" value="1"/>
</dbReference>
<dbReference type="GO" id="GO:0046872">
    <property type="term" value="F:metal ion binding"/>
    <property type="evidence" value="ECO:0007669"/>
    <property type="project" value="UniProtKB-KW"/>
</dbReference>
<dbReference type="OrthoDB" id="7346227at2"/>
<comment type="caution">
    <text evidence="8">The sequence shown here is derived from an EMBL/GenBank/DDBJ whole genome shotgun (WGS) entry which is preliminary data.</text>
</comment>
<proteinExistence type="inferred from homology"/>
<dbReference type="EMBL" id="BKAJ01000295">
    <property type="protein sequence ID" value="GEP62048.1"/>
    <property type="molecule type" value="Genomic_DNA"/>
</dbReference>
<evidence type="ECO:0000256" key="6">
    <source>
        <dbReference type="SAM" id="MobiDB-lite"/>
    </source>
</evidence>
<keyword evidence="5" id="KW-0408">Iron</keyword>
<gene>
    <name evidence="8" type="primary">tauD_6</name>
    <name evidence="8" type="ORF">RSO01_92140</name>
</gene>
<dbReference type="Gene3D" id="3.60.130.10">
    <property type="entry name" value="Clavaminate synthase-like"/>
    <property type="match status" value="1"/>
</dbReference>
<evidence type="ECO:0000256" key="1">
    <source>
        <dbReference type="ARBA" id="ARBA00005896"/>
    </source>
</evidence>
<evidence type="ECO:0000256" key="4">
    <source>
        <dbReference type="ARBA" id="ARBA00023002"/>
    </source>
</evidence>
<evidence type="ECO:0000259" key="7">
    <source>
        <dbReference type="Pfam" id="PF02668"/>
    </source>
</evidence>
<evidence type="ECO:0000256" key="5">
    <source>
        <dbReference type="ARBA" id="ARBA00023004"/>
    </source>
</evidence>
<dbReference type="PANTHER" id="PTHR43779">
    <property type="entry name" value="DIOXYGENASE RV0097-RELATED"/>
    <property type="match status" value="1"/>
</dbReference>
<keyword evidence="9" id="KW-1185">Reference proteome</keyword>
<dbReference type="RefSeq" id="WP_147157316.1">
    <property type="nucleotide sequence ID" value="NZ_BKAJ01000295.1"/>
</dbReference>
<keyword evidence="3 8" id="KW-0223">Dioxygenase</keyword>
<comment type="similarity">
    <text evidence="1">Belongs to the TfdA dioxygenase family.</text>
</comment>
<evidence type="ECO:0000256" key="2">
    <source>
        <dbReference type="ARBA" id="ARBA00022723"/>
    </source>
</evidence>
<feature type="domain" description="TauD/TfdA-like" evidence="7">
    <location>
        <begin position="6"/>
        <end position="280"/>
    </location>
</feature>
<name>A0A512NSY0_9HYPH</name>
<dbReference type="AlphaFoldDB" id="A0A512NSY0"/>
<feature type="region of interest" description="Disordered" evidence="6">
    <location>
        <begin position="94"/>
        <end position="117"/>
    </location>
</feature>
<evidence type="ECO:0000313" key="8">
    <source>
        <dbReference type="EMBL" id="GEP62048.1"/>
    </source>
</evidence>
<dbReference type="InterPro" id="IPR003819">
    <property type="entry name" value="TauD/TfdA-like"/>
</dbReference>
<dbReference type="Proteomes" id="UP000321058">
    <property type="component" value="Unassembled WGS sequence"/>
</dbReference>
<dbReference type="GO" id="GO:0016706">
    <property type="term" value="F:2-oxoglutarate-dependent dioxygenase activity"/>
    <property type="evidence" value="ECO:0007669"/>
    <property type="project" value="UniProtKB-ARBA"/>
</dbReference>
<dbReference type="InterPro" id="IPR042098">
    <property type="entry name" value="TauD-like_sf"/>
</dbReference>
<accession>A0A512NSY0</accession>
<keyword evidence="4" id="KW-0560">Oxidoreductase</keyword>
<feature type="compositionally biased region" description="Polar residues" evidence="6">
    <location>
        <begin position="102"/>
        <end position="117"/>
    </location>
</feature>
<protein>
    <submittedName>
        <fullName evidence="8">Taurine dioxygenase</fullName>
    </submittedName>
</protein>
<dbReference type="InterPro" id="IPR051178">
    <property type="entry name" value="TfdA_dioxygenase"/>
</dbReference>
<organism evidence="8 9">
    <name type="scientific">Reyranella soli</name>
    <dbReference type="NCBI Taxonomy" id="1230389"/>
    <lineage>
        <taxon>Bacteria</taxon>
        <taxon>Pseudomonadati</taxon>
        <taxon>Pseudomonadota</taxon>
        <taxon>Alphaproteobacteria</taxon>
        <taxon>Hyphomicrobiales</taxon>
        <taxon>Reyranellaceae</taxon>
        <taxon>Reyranella</taxon>
    </lineage>
</organism>
<dbReference type="PANTHER" id="PTHR43779:SF3">
    <property type="entry name" value="(3R)-3-[(CARBOXYMETHYL)AMINO]FATTY ACID OXYGENASE_DECARBOXYLASE"/>
    <property type="match status" value="1"/>
</dbReference>
<evidence type="ECO:0000313" key="9">
    <source>
        <dbReference type="Proteomes" id="UP000321058"/>
    </source>
</evidence>
<dbReference type="SUPFAM" id="SSF51197">
    <property type="entry name" value="Clavaminate synthase-like"/>
    <property type="match status" value="1"/>
</dbReference>
<reference evidence="8 9" key="1">
    <citation type="submission" date="2019-07" db="EMBL/GenBank/DDBJ databases">
        <title>Whole genome shotgun sequence of Reyranella soli NBRC 108950.</title>
        <authorList>
            <person name="Hosoyama A."/>
            <person name="Uohara A."/>
            <person name="Ohji S."/>
            <person name="Ichikawa N."/>
        </authorList>
    </citation>
    <scope>NUCLEOTIDE SEQUENCE [LARGE SCALE GENOMIC DNA]</scope>
    <source>
        <strain evidence="8 9">NBRC 108950</strain>
    </source>
</reference>
<keyword evidence="2" id="KW-0479">Metal-binding</keyword>
<sequence length="290" mass="33160">MAITVKARHPALGAEIRGVDMKKPVDAETIREIHAAWMKHLVVVFPDQQITDQEHVAFTRNFGEAEIFHQTSLHLRSDRVREIFLVSNVDEQNRLLPPSEPGQKQLSSSQQWHTDSSYRPLPSMGSLLHGIEISRTGGITQFINMYMVYDELPEGLKRQIEGRKARHDFSMLSRVVGSPPPTAEEKAAMPPVWHPMVRKHPVTGRKCLYISSIYNDAVEGLEEGPARRLIEELSAFAAQPKYMYRHEWEPHDVLMWDNRCTVHAVTPHDPTERRVMHRTTIVGREPVMAA</sequence>
<evidence type="ECO:0000256" key="3">
    <source>
        <dbReference type="ARBA" id="ARBA00022964"/>
    </source>
</evidence>